<reference evidence="12 13" key="1">
    <citation type="submission" date="2019-02" db="EMBL/GenBank/DDBJ databases">
        <title>Deep-cultivation of Planctomycetes and their phenomic and genomic characterization uncovers novel biology.</title>
        <authorList>
            <person name="Wiegand S."/>
            <person name="Jogler M."/>
            <person name="Boedeker C."/>
            <person name="Pinto D."/>
            <person name="Vollmers J."/>
            <person name="Rivas-Marin E."/>
            <person name="Kohn T."/>
            <person name="Peeters S.H."/>
            <person name="Heuer A."/>
            <person name="Rast P."/>
            <person name="Oberbeckmann S."/>
            <person name="Bunk B."/>
            <person name="Jeske O."/>
            <person name="Meyerdierks A."/>
            <person name="Storesund J.E."/>
            <person name="Kallscheuer N."/>
            <person name="Luecker S."/>
            <person name="Lage O.M."/>
            <person name="Pohl T."/>
            <person name="Merkel B.J."/>
            <person name="Hornburger P."/>
            <person name="Mueller R.-W."/>
            <person name="Bruemmer F."/>
            <person name="Labrenz M."/>
            <person name="Spormann A.M."/>
            <person name="Op den Camp H."/>
            <person name="Overmann J."/>
            <person name="Amann R."/>
            <person name="Jetten M.S.M."/>
            <person name="Mascher T."/>
            <person name="Medema M.H."/>
            <person name="Devos D.P."/>
            <person name="Kaster A.-K."/>
            <person name="Ovreas L."/>
            <person name="Rohde M."/>
            <person name="Galperin M.Y."/>
            <person name="Jogler C."/>
        </authorList>
    </citation>
    <scope>NUCLEOTIDE SEQUENCE [LARGE SCALE GENOMIC DNA]</scope>
    <source>
        <strain evidence="12 13">Poly30</strain>
    </source>
</reference>
<dbReference type="PANTHER" id="PTHR20881:SF0">
    <property type="entry name" value="3-METHYL-2-OXOBUTANOATE HYDROXYMETHYLTRANSFERASE"/>
    <property type="match status" value="1"/>
</dbReference>
<dbReference type="Gene3D" id="3.20.20.60">
    <property type="entry name" value="Phosphoenolpyruvate-binding domains"/>
    <property type="match status" value="1"/>
</dbReference>
<dbReference type="PANTHER" id="PTHR20881">
    <property type="entry name" value="3-METHYL-2-OXOBUTANOATE HYDROXYMETHYLTRANSFERASE"/>
    <property type="match status" value="1"/>
</dbReference>
<sequence>MSQHPDDASGDGPAPRPRAKSQFSKRKVTTNRLKEMKEAGVPIAALTAYDYSMAELVDAAGVDVILVGDSVSTVMQGLETTVTVTMDHMVYHTTLVRRGVERALVVADLPFMSYQVNSDEALRNAGRMVKEAGAEAVKLEGGRVVADTVRRIVDVGIPVMGHLGLTPQSIHKFGTYQVRAQEEEEAEELKRDAKLLEEAGVFSIVLEKVPAELAAEVTASVSVPVIGIGAGGNCDGQILVSHDMLGICTRFNPRFVRRYANIGEDMRKAFEHYASDVRARSFPDESESY</sequence>
<dbReference type="EC" id="2.1.2.11" evidence="7"/>
<evidence type="ECO:0000256" key="7">
    <source>
        <dbReference type="HAMAP-Rule" id="MF_00156"/>
    </source>
</evidence>
<name>A0A518ETP3_9BACT</name>
<evidence type="ECO:0000256" key="3">
    <source>
        <dbReference type="ARBA" id="ARBA00011424"/>
    </source>
</evidence>
<dbReference type="FunFam" id="3.20.20.60:FF:000003">
    <property type="entry name" value="3-methyl-2-oxobutanoate hydroxymethyltransferase"/>
    <property type="match status" value="1"/>
</dbReference>
<evidence type="ECO:0000256" key="10">
    <source>
        <dbReference type="PIRSR" id="PIRSR000388-3"/>
    </source>
</evidence>
<keyword evidence="5 7" id="KW-0808">Transferase</keyword>
<dbReference type="HAMAP" id="MF_00156">
    <property type="entry name" value="PanB"/>
    <property type="match status" value="1"/>
</dbReference>
<comment type="function">
    <text evidence="6 7">Catalyzes the reversible reaction in which hydroxymethyl group from 5,10-methylenetetrahydrofolate is transferred onto alpha-ketoisovalerate to form ketopantoate.</text>
</comment>
<evidence type="ECO:0000256" key="5">
    <source>
        <dbReference type="ARBA" id="ARBA00022679"/>
    </source>
</evidence>
<evidence type="ECO:0000256" key="4">
    <source>
        <dbReference type="ARBA" id="ARBA00022655"/>
    </source>
</evidence>
<dbReference type="GO" id="GO:0000287">
    <property type="term" value="F:magnesium ion binding"/>
    <property type="evidence" value="ECO:0007669"/>
    <property type="project" value="TreeGrafter"/>
</dbReference>
<dbReference type="EMBL" id="CP036434">
    <property type="protein sequence ID" value="QDV07452.1"/>
    <property type="molecule type" value="Genomic_DNA"/>
</dbReference>
<comment type="similarity">
    <text evidence="2 7">Belongs to the PanB family.</text>
</comment>
<keyword evidence="4 7" id="KW-0566">Pantothenate biosynthesis</keyword>
<dbReference type="InterPro" id="IPR040442">
    <property type="entry name" value="Pyrv_kinase-like_dom_sf"/>
</dbReference>
<evidence type="ECO:0000256" key="9">
    <source>
        <dbReference type="PIRSR" id="PIRSR000388-2"/>
    </source>
</evidence>
<dbReference type="RefSeq" id="WP_145198489.1">
    <property type="nucleotide sequence ID" value="NZ_CP036434.1"/>
</dbReference>
<evidence type="ECO:0000256" key="1">
    <source>
        <dbReference type="ARBA" id="ARBA00005033"/>
    </source>
</evidence>
<evidence type="ECO:0000256" key="8">
    <source>
        <dbReference type="PIRSR" id="PIRSR000388-1"/>
    </source>
</evidence>
<feature type="region of interest" description="Disordered" evidence="11">
    <location>
        <begin position="1"/>
        <end position="31"/>
    </location>
</feature>
<evidence type="ECO:0000313" key="13">
    <source>
        <dbReference type="Proteomes" id="UP000320390"/>
    </source>
</evidence>
<comment type="pathway">
    <text evidence="1 7">Cofactor biosynthesis; (R)-pantothenate biosynthesis; (R)-pantoate from 3-methyl-2-oxobutanoate: step 1/2.</text>
</comment>
<dbReference type="GO" id="GO:0008168">
    <property type="term" value="F:methyltransferase activity"/>
    <property type="evidence" value="ECO:0007669"/>
    <property type="project" value="UniProtKB-KW"/>
</dbReference>
<protein>
    <recommendedName>
        <fullName evidence="7">3-methyl-2-oxobutanoate hydroxymethyltransferase</fullName>
        <ecNumber evidence="7">2.1.2.11</ecNumber>
    </recommendedName>
    <alternativeName>
        <fullName evidence="7">Ketopantoate hydroxymethyltransferase</fullName>
        <shortName evidence="7">KPHMT</shortName>
    </alternativeName>
</protein>
<comment type="catalytic activity">
    <reaction evidence="7">
        <text>(6R)-5,10-methylene-5,6,7,8-tetrahydrofolate + 3-methyl-2-oxobutanoate + H2O = 2-dehydropantoate + (6S)-5,6,7,8-tetrahydrofolate</text>
        <dbReference type="Rhea" id="RHEA:11824"/>
        <dbReference type="ChEBI" id="CHEBI:11561"/>
        <dbReference type="ChEBI" id="CHEBI:11851"/>
        <dbReference type="ChEBI" id="CHEBI:15377"/>
        <dbReference type="ChEBI" id="CHEBI:15636"/>
        <dbReference type="ChEBI" id="CHEBI:57453"/>
        <dbReference type="EC" id="2.1.2.11"/>
    </reaction>
</comment>
<dbReference type="PIRSF" id="PIRSF000388">
    <property type="entry name" value="Pantoate_hydroxy_MeTrfase"/>
    <property type="match status" value="1"/>
</dbReference>
<evidence type="ECO:0000256" key="2">
    <source>
        <dbReference type="ARBA" id="ARBA00008676"/>
    </source>
</evidence>
<comment type="subunit">
    <text evidence="3 7">Homodecamer; pentamer of dimers.</text>
</comment>
<keyword evidence="13" id="KW-1185">Reference proteome</keyword>
<proteinExistence type="inferred from homology"/>
<keyword evidence="7 10" id="KW-0460">Magnesium</keyword>
<dbReference type="AlphaFoldDB" id="A0A518ETP3"/>
<evidence type="ECO:0000256" key="6">
    <source>
        <dbReference type="ARBA" id="ARBA00056497"/>
    </source>
</evidence>
<dbReference type="GO" id="GO:0003864">
    <property type="term" value="F:3-methyl-2-oxobutanoate hydroxymethyltransferase activity"/>
    <property type="evidence" value="ECO:0007669"/>
    <property type="project" value="UniProtKB-UniRule"/>
</dbReference>
<feature type="binding site" evidence="7 10">
    <location>
        <position position="140"/>
    </location>
    <ligand>
        <name>Mg(2+)</name>
        <dbReference type="ChEBI" id="CHEBI:18420"/>
    </ligand>
</feature>
<evidence type="ECO:0000313" key="12">
    <source>
        <dbReference type="EMBL" id="QDV07452.1"/>
    </source>
</evidence>
<accession>A0A518ETP3</accession>
<dbReference type="OrthoDB" id="9781789at2"/>
<comment type="cofactor">
    <cofactor evidence="7 10">
        <name>Mg(2+)</name>
        <dbReference type="ChEBI" id="CHEBI:18420"/>
    </cofactor>
    <text evidence="7 10">Binds 1 Mg(2+) ion per subunit.</text>
</comment>
<dbReference type="InterPro" id="IPR015813">
    <property type="entry name" value="Pyrv/PenolPyrv_kinase-like_dom"/>
</dbReference>
<dbReference type="InterPro" id="IPR003700">
    <property type="entry name" value="Pantoate_hydroxy_MeTrfase"/>
</dbReference>
<dbReference type="GO" id="GO:0015940">
    <property type="term" value="P:pantothenate biosynthetic process"/>
    <property type="evidence" value="ECO:0007669"/>
    <property type="project" value="UniProtKB-UniRule"/>
</dbReference>
<feature type="binding site" evidence="7 10">
    <location>
        <position position="108"/>
    </location>
    <ligand>
        <name>Mg(2+)</name>
        <dbReference type="ChEBI" id="CHEBI:18420"/>
    </ligand>
</feature>
<gene>
    <name evidence="7 12" type="primary">panB</name>
    <name evidence="12" type="ORF">Poly30_29770</name>
</gene>
<keyword evidence="7" id="KW-0963">Cytoplasm</keyword>
<organism evidence="12 13">
    <name type="scientific">Saltatorellus ferox</name>
    <dbReference type="NCBI Taxonomy" id="2528018"/>
    <lineage>
        <taxon>Bacteria</taxon>
        <taxon>Pseudomonadati</taxon>
        <taxon>Planctomycetota</taxon>
        <taxon>Planctomycetia</taxon>
        <taxon>Planctomycetia incertae sedis</taxon>
        <taxon>Saltatorellus</taxon>
    </lineage>
</organism>
<feature type="binding site" evidence="7 9">
    <location>
        <begin position="69"/>
        <end position="70"/>
    </location>
    <ligand>
        <name>3-methyl-2-oxobutanoate</name>
        <dbReference type="ChEBI" id="CHEBI:11851"/>
    </ligand>
</feature>
<dbReference type="Proteomes" id="UP000320390">
    <property type="component" value="Chromosome"/>
</dbReference>
<feature type="binding site" evidence="7 9">
    <location>
        <position position="108"/>
    </location>
    <ligand>
        <name>3-methyl-2-oxobutanoate</name>
        <dbReference type="ChEBI" id="CHEBI:11851"/>
    </ligand>
</feature>
<feature type="active site" description="Proton acceptor" evidence="7 8">
    <location>
        <position position="207"/>
    </location>
</feature>
<dbReference type="NCBIfam" id="NF001452">
    <property type="entry name" value="PRK00311.1"/>
    <property type="match status" value="1"/>
</dbReference>
<feature type="binding site" evidence="7 10">
    <location>
        <position position="69"/>
    </location>
    <ligand>
        <name>Mg(2+)</name>
        <dbReference type="ChEBI" id="CHEBI:18420"/>
    </ligand>
</feature>
<feature type="compositionally biased region" description="Basic residues" evidence="11">
    <location>
        <begin position="17"/>
        <end position="29"/>
    </location>
</feature>
<dbReference type="SUPFAM" id="SSF51621">
    <property type="entry name" value="Phosphoenolpyruvate/pyruvate domain"/>
    <property type="match status" value="1"/>
</dbReference>
<dbReference type="GO" id="GO:0032259">
    <property type="term" value="P:methylation"/>
    <property type="evidence" value="ECO:0007669"/>
    <property type="project" value="UniProtKB-KW"/>
</dbReference>
<dbReference type="Pfam" id="PF02548">
    <property type="entry name" value="Pantoate_transf"/>
    <property type="match status" value="1"/>
</dbReference>
<dbReference type="GO" id="GO:0005737">
    <property type="term" value="C:cytoplasm"/>
    <property type="evidence" value="ECO:0007669"/>
    <property type="project" value="UniProtKB-SubCell"/>
</dbReference>
<keyword evidence="7 10" id="KW-0479">Metal-binding</keyword>
<dbReference type="NCBIfam" id="TIGR00222">
    <property type="entry name" value="panB"/>
    <property type="match status" value="1"/>
</dbReference>
<feature type="binding site" evidence="7 9">
    <location>
        <position position="138"/>
    </location>
    <ligand>
        <name>3-methyl-2-oxobutanoate</name>
        <dbReference type="ChEBI" id="CHEBI:11851"/>
    </ligand>
</feature>
<dbReference type="CDD" id="cd06557">
    <property type="entry name" value="KPHMT-like"/>
    <property type="match status" value="1"/>
</dbReference>
<comment type="subcellular location">
    <subcellularLocation>
        <location evidence="7">Cytoplasm</location>
    </subcellularLocation>
</comment>
<dbReference type="UniPathway" id="UPA00028">
    <property type="reaction ID" value="UER00003"/>
</dbReference>
<evidence type="ECO:0000256" key="11">
    <source>
        <dbReference type="SAM" id="MobiDB-lite"/>
    </source>
</evidence>
<keyword evidence="12" id="KW-0489">Methyltransferase</keyword>